<protein>
    <submittedName>
        <fullName evidence="1">Uncharacterized protein</fullName>
    </submittedName>
</protein>
<name>A0AA96EMY9_9VIRU</name>
<accession>A0AA96EMY9</accession>
<evidence type="ECO:0000313" key="1">
    <source>
        <dbReference type="EMBL" id="WNL50003.1"/>
    </source>
</evidence>
<proteinExistence type="predicted"/>
<gene>
    <name evidence="1" type="ORF">MarFTMF_487</name>
</gene>
<dbReference type="EMBL" id="OR343188">
    <property type="protein sequence ID" value="WNL50003.1"/>
    <property type="molecule type" value="Genomic_DNA"/>
</dbReference>
<organism evidence="1">
    <name type="scientific">Marseillevirus sp</name>
    <dbReference type="NCBI Taxonomy" id="2809551"/>
    <lineage>
        <taxon>Viruses</taxon>
        <taxon>Varidnaviria</taxon>
        <taxon>Bamfordvirae</taxon>
        <taxon>Nucleocytoviricota</taxon>
        <taxon>Megaviricetes</taxon>
        <taxon>Pimascovirales</taxon>
        <taxon>Pimascovirales incertae sedis</taxon>
        <taxon>Marseilleviridae</taxon>
        <taxon>Marseillevirus</taxon>
    </lineage>
</organism>
<reference evidence="1" key="1">
    <citation type="submission" date="2023-07" db="EMBL/GenBank/DDBJ databases">
        <authorList>
            <person name="Xia Y."/>
        </authorList>
    </citation>
    <scope>NUCLEOTIDE SEQUENCE</scope>
    <source>
        <strain evidence="1">F</strain>
    </source>
</reference>
<sequence>MQEETFIFDGKKHVSLDGSITYLGVEKWFLDDIAVYLWNEYRENLRWREVGTENFVAFIDEKKCYIEGELHNPHSTRLFSNGMEHPQKFSDGDLQSLSDELFKITFC</sequence>